<dbReference type="Gene3D" id="3.40.50.150">
    <property type="entry name" value="Vaccinia Virus protein VP39"/>
    <property type="match status" value="1"/>
</dbReference>
<dbReference type="EMBL" id="AP006496">
    <property type="protein sequence ID" value="BAM81319.1"/>
    <property type="molecule type" value="Genomic_DNA"/>
</dbReference>
<dbReference type="OMA" id="THCLTAS"/>
<keyword evidence="5" id="KW-1185">Reference proteome</keyword>
<dbReference type="eggNOG" id="ENOG502QSWU">
    <property type="taxonomic scope" value="Eukaryota"/>
</dbReference>
<organism evidence="4 5">
    <name type="scientific">Cyanidioschyzon merolae (strain NIES-3377 / 10D)</name>
    <name type="common">Unicellular red alga</name>
    <dbReference type="NCBI Taxonomy" id="280699"/>
    <lineage>
        <taxon>Eukaryota</taxon>
        <taxon>Rhodophyta</taxon>
        <taxon>Bangiophyceae</taxon>
        <taxon>Cyanidiales</taxon>
        <taxon>Cyanidiaceae</taxon>
        <taxon>Cyanidioschyzon</taxon>
    </lineage>
</organism>
<keyword evidence="1 4" id="KW-0489">Methyltransferase</keyword>
<feature type="region of interest" description="Disordered" evidence="3">
    <location>
        <begin position="83"/>
        <end position="102"/>
    </location>
</feature>
<accession>M1V9A3</accession>
<dbReference type="PANTHER" id="PTHR43542">
    <property type="entry name" value="METHYLTRANSFERASE"/>
    <property type="match status" value="1"/>
</dbReference>
<evidence type="ECO:0000313" key="5">
    <source>
        <dbReference type="Proteomes" id="UP000007014"/>
    </source>
</evidence>
<dbReference type="STRING" id="280699.M1V9A3"/>
<proteinExistence type="predicted"/>
<dbReference type="CDD" id="cd02440">
    <property type="entry name" value="AdoMet_MTases"/>
    <property type="match status" value="1"/>
</dbReference>
<dbReference type="OrthoDB" id="3548at2759"/>
<dbReference type="RefSeq" id="XP_005537355.1">
    <property type="nucleotide sequence ID" value="XM_005537298.1"/>
</dbReference>
<gene>
    <name evidence="4" type="ORF">CYME_CMN226C</name>
</gene>
<dbReference type="GO" id="GO:0031167">
    <property type="term" value="P:rRNA methylation"/>
    <property type="evidence" value="ECO:0007669"/>
    <property type="project" value="InterPro"/>
</dbReference>
<evidence type="ECO:0000256" key="2">
    <source>
        <dbReference type="ARBA" id="ARBA00022679"/>
    </source>
</evidence>
<evidence type="ECO:0000256" key="1">
    <source>
        <dbReference type="ARBA" id="ARBA00022603"/>
    </source>
</evidence>
<dbReference type="KEGG" id="cme:CYME_CMN226C"/>
<evidence type="ECO:0000313" key="4">
    <source>
        <dbReference type="EMBL" id="BAM81319.1"/>
    </source>
</evidence>
<dbReference type="GO" id="GO:0008168">
    <property type="term" value="F:methyltransferase activity"/>
    <property type="evidence" value="ECO:0007669"/>
    <property type="project" value="UniProtKB-KW"/>
</dbReference>
<protein>
    <submittedName>
        <fullName evidence="4">Similar to N6-adenine-specific methylase</fullName>
    </submittedName>
</protein>
<dbReference type="InterPro" id="IPR004398">
    <property type="entry name" value="RNA_MeTrfase_RsmD"/>
</dbReference>
<evidence type="ECO:0000256" key="3">
    <source>
        <dbReference type="SAM" id="MobiDB-lite"/>
    </source>
</evidence>
<dbReference type="Gramene" id="CMN226CT">
    <property type="protein sequence ID" value="CMN226CT"/>
    <property type="gene ID" value="CMN226C"/>
</dbReference>
<dbReference type="Proteomes" id="UP000007014">
    <property type="component" value="Chromosome 14"/>
</dbReference>
<dbReference type="PANTHER" id="PTHR43542:SF1">
    <property type="entry name" value="METHYLTRANSFERASE"/>
    <property type="match status" value="1"/>
</dbReference>
<reference evidence="4 5" key="1">
    <citation type="journal article" date="2004" name="Nature">
        <title>Genome sequence of the ultrasmall unicellular red alga Cyanidioschyzon merolae 10D.</title>
        <authorList>
            <person name="Matsuzaki M."/>
            <person name="Misumi O."/>
            <person name="Shin-i T."/>
            <person name="Maruyama S."/>
            <person name="Takahara M."/>
            <person name="Miyagishima S."/>
            <person name="Mori T."/>
            <person name="Nishida K."/>
            <person name="Yagisawa F."/>
            <person name="Nishida K."/>
            <person name="Yoshida Y."/>
            <person name="Nishimura Y."/>
            <person name="Nakao S."/>
            <person name="Kobayashi T."/>
            <person name="Momoyama Y."/>
            <person name="Higashiyama T."/>
            <person name="Minoda A."/>
            <person name="Sano M."/>
            <person name="Nomoto H."/>
            <person name="Oishi K."/>
            <person name="Hayashi H."/>
            <person name="Ohta F."/>
            <person name="Nishizaka S."/>
            <person name="Haga S."/>
            <person name="Miura S."/>
            <person name="Morishita T."/>
            <person name="Kabeya Y."/>
            <person name="Terasawa K."/>
            <person name="Suzuki Y."/>
            <person name="Ishii Y."/>
            <person name="Asakawa S."/>
            <person name="Takano H."/>
            <person name="Ohta N."/>
            <person name="Kuroiwa H."/>
            <person name="Tanaka K."/>
            <person name="Shimizu N."/>
            <person name="Sugano S."/>
            <person name="Sato N."/>
            <person name="Nozaki H."/>
            <person name="Ogasawara N."/>
            <person name="Kohara Y."/>
            <person name="Kuroiwa T."/>
        </authorList>
    </citation>
    <scope>NUCLEOTIDE SEQUENCE [LARGE SCALE GENOMIC DNA]</scope>
    <source>
        <strain evidence="4 5">10D</strain>
    </source>
</reference>
<dbReference type="AlphaFoldDB" id="M1V9A3"/>
<reference evidence="4 5" key="2">
    <citation type="journal article" date="2007" name="BMC Biol.">
        <title>A 100%-complete sequence reveals unusually simple genomic features in the hot-spring red alga Cyanidioschyzon merolae.</title>
        <authorList>
            <person name="Nozaki H."/>
            <person name="Takano H."/>
            <person name="Misumi O."/>
            <person name="Terasawa K."/>
            <person name="Matsuzaki M."/>
            <person name="Maruyama S."/>
            <person name="Nishida K."/>
            <person name="Yagisawa F."/>
            <person name="Yoshida Y."/>
            <person name="Fujiwara T."/>
            <person name="Takio S."/>
            <person name="Tamura K."/>
            <person name="Chung S.J."/>
            <person name="Nakamura S."/>
            <person name="Kuroiwa H."/>
            <person name="Tanaka K."/>
            <person name="Sato N."/>
            <person name="Kuroiwa T."/>
        </authorList>
    </citation>
    <scope>NUCLEOTIDE SEQUENCE [LARGE SCALE GENOMIC DNA]</scope>
    <source>
        <strain evidence="4 5">10D</strain>
    </source>
</reference>
<name>M1V9A3_CYAM1</name>
<dbReference type="SUPFAM" id="SSF53335">
    <property type="entry name" value="S-adenosyl-L-methionine-dependent methyltransferases"/>
    <property type="match status" value="1"/>
</dbReference>
<dbReference type="Pfam" id="PF03602">
    <property type="entry name" value="Cons_hypoth95"/>
    <property type="match status" value="1"/>
</dbReference>
<dbReference type="GeneID" id="16995450"/>
<sequence>MSSCGLSERAAGFIPAGPVSCSARQLCTLREVCKQHPPGQQALVPLALRHGRANVARHFVVGRQGRPQLRDFWLHMAVSADPSGDGVPAEEPGAPQQAKPKRFPRGRYEQMRKYKVIRQGVTLPGGRRRWQKVAIPLEPRLRITGGTARGRRLESPPVYVRPAMAQVREACFSILRELQILPSRQPVRFLDLFCGAGTMGFEALSRGASSAVFVDRSPECCACVRRNMSKLGVGEGIALVRETTVEEYLATAPDGVLQIVALTPPYEEISYDELLRTLSQSAVISERTVVMLEYPYELGSLPPVIENRLIGMRNRRYGRTVLGMYACQPDPNWDMRTEEFTDAFIRRRRNYLTS</sequence>
<dbReference type="InterPro" id="IPR029063">
    <property type="entry name" value="SAM-dependent_MTases_sf"/>
</dbReference>
<dbReference type="HOGENOM" id="CLU_783813_0_0_1"/>
<keyword evidence="2" id="KW-0808">Transferase</keyword>